<keyword evidence="4" id="KW-1185">Reference proteome</keyword>
<dbReference type="AlphaFoldDB" id="A0A815C5N4"/>
<evidence type="ECO:0000313" key="3">
    <source>
        <dbReference type="EMBL" id="CAF1276043.1"/>
    </source>
</evidence>
<evidence type="ECO:0000259" key="1">
    <source>
        <dbReference type="PROSITE" id="PS50181"/>
    </source>
</evidence>
<feature type="domain" description="F-box" evidence="1">
    <location>
        <begin position="14"/>
        <end position="63"/>
    </location>
</feature>
<name>A0A815C5N4_ADIRI</name>
<gene>
    <name evidence="2" type="ORF">EDS130_LOCUS5859</name>
    <name evidence="3" type="ORF">XAT740_LOCUS27557</name>
</gene>
<dbReference type="PROSITE" id="PS50181">
    <property type="entry name" value="FBOX"/>
    <property type="match status" value="1"/>
</dbReference>
<evidence type="ECO:0000313" key="2">
    <source>
        <dbReference type="EMBL" id="CAF0821105.1"/>
    </source>
</evidence>
<accession>A0A815C5N4</accession>
<dbReference type="Proteomes" id="UP000663828">
    <property type="component" value="Unassembled WGS sequence"/>
</dbReference>
<dbReference type="EMBL" id="CAJNOJ010000016">
    <property type="protein sequence ID" value="CAF0821105.1"/>
    <property type="molecule type" value="Genomic_DNA"/>
</dbReference>
<dbReference type="InterPro" id="IPR001810">
    <property type="entry name" value="F-box_dom"/>
</dbReference>
<dbReference type="Proteomes" id="UP000663852">
    <property type="component" value="Unassembled WGS sequence"/>
</dbReference>
<protein>
    <recommendedName>
        <fullName evidence="1">F-box domain-containing protein</fullName>
    </recommendedName>
</protein>
<sequence>MDTLFLQSKQNESVTTFEETPDEIQLMIFKYLSLYDLYKTFFNMNLRFNRLVNHITPENYNMVTLNEDIRTLERHTEWRFRGFIWWEELVYYLIPRRGCHALRWAFVSQVTIEQLGEESRNSLRILSIISKYPVSLNTLFLIFDVRAIKKMYFRSKEFPQWMKEHYNEQHKIIIDSESRWYTEEVCNAFREINKMEKNRQEQMIHEQAKKIWWEIRKSQDFLVSSLPACPEYRAHS</sequence>
<reference evidence="3" key="1">
    <citation type="submission" date="2021-02" db="EMBL/GenBank/DDBJ databases">
        <authorList>
            <person name="Nowell W R."/>
        </authorList>
    </citation>
    <scope>NUCLEOTIDE SEQUENCE</scope>
</reference>
<organism evidence="3 4">
    <name type="scientific">Adineta ricciae</name>
    <name type="common">Rotifer</name>
    <dbReference type="NCBI Taxonomy" id="249248"/>
    <lineage>
        <taxon>Eukaryota</taxon>
        <taxon>Metazoa</taxon>
        <taxon>Spiralia</taxon>
        <taxon>Gnathifera</taxon>
        <taxon>Rotifera</taxon>
        <taxon>Eurotatoria</taxon>
        <taxon>Bdelloidea</taxon>
        <taxon>Adinetida</taxon>
        <taxon>Adinetidae</taxon>
        <taxon>Adineta</taxon>
    </lineage>
</organism>
<dbReference type="EMBL" id="CAJNOR010002308">
    <property type="protein sequence ID" value="CAF1276043.1"/>
    <property type="molecule type" value="Genomic_DNA"/>
</dbReference>
<proteinExistence type="predicted"/>
<comment type="caution">
    <text evidence="3">The sequence shown here is derived from an EMBL/GenBank/DDBJ whole genome shotgun (WGS) entry which is preliminary data.</text>
</comment>
<evidence type="ECO:0000313" key="4">
    <source>
        <dbReference type="Proteomes" id="UP000663828"/>
    </source>
</evidence>